<accession>A0ABN5VE36</accession>
<keyword evidence="3" id="KW-1185">Reference proteome</keyword>
<evidence type="ECO:0000256" key="1">
    <source>
        <dbReference type="SAM" id="MobiDB-lite"/>
    </source>
</evidence>
<proteinExistence type="predicted"/>
<evidence type="ECO:0000313" key="3">
    <source>
        <dbReference type="Proteomes" id="UP001321542"/>
    </source>
</evidence>
<gene>
    <name evidence="2" type="ORF">SGFS_023160</name>
</gene>
<name>A0ABN5VE36_9ACTN</name>
<protein>
    <submittedName>
        <fullName evidence="2">Uncharacterized protein</fullName>
    </submittedName>
</protein>
<reference evidence="2 3" key="2">
    <citation type="journal article" date="2023" name="ChemBioChem">
        <title>Acyltransferase Domain Exchange between Two Independent Type I Polyketide Synthases in the Same Producer Strain of Macrolide Antibiotics.</title>
        <authorList>
            <person name="Kudo F."/>
            <person name="Kishikawa K."/>
            <person name="Tsuboi K."/>
            <person name="Kido T."/>
            <person name="Usui T."/>
            <person name="Hashimoto J."/>
            <person name="Shin-Ya K."/>
            <person name="Miyanaga A."/>
            <person name="Eguchi T."/>
        </authorList>
    </citation>
    <scope>NUCLEOTIDE SEQUENCE [LARGE SCALE GENOMIC DNA]</scope>
    <source>
        <strain evidence="2 3">A-8890</strain>
    </source>
</reference>
<dbReference type="EMBL" id="AP018448">
    <property type="protein sequence ID" value="BBC31022.1"/>
    <property type="molecule type" value="Genomic_DNA"/>
</dbReference>
<feature type="region of interest" description="Disordered" evidence="1">
    <location>
        <begin position="1"/>
        <end position="24"/>
    </location>
</feature>
<evidence type="ECO:0000313" key="2">
    <source>
        <dbReference type="EMBL" id="BBC31022.1"/>
    </source>
</evidence>
<sequence length="80" mass="8550">MADPPSSDKVGTTSVTLNGHVHWTNRPPFVRSLDAHNPWVTPLPGPTGLGGATKRIASVERSLRDAAHRSGSVRALTKEK</sequence>
<dbReference type="Proteomes" id="UP001321542">
    <property type="component" value="Chromosome"/>
</dbReference>
<reference evidence="2 3" key="1">
    <citation type="journal article" date="2010" name="ChemBioChem">
        <title>Cloning and characterization of the biosynthetic gene cluster of 16-membered macrolide antibiotic FD-891: involvement of a dual functional cytochrome P450 monooxygenase catalyzing epoxidation and hydroxylation.</title>
        <authorList>
            <person name="Kudo F."/>
            <person name="Motegi A."/>
            <person name="Mizoue K."/>
            <person name="Eguchi T."/>
        </authorList>
    </citation>
    <scope>NUCLEOTIDE SEQUENCE [LARGE SCALE GENOMIC DNA]</scope>
    <source>
        <strain evidence="2 3">A-8890</strain>
    </source>
</reference>
<organism evidence="2 3">
    <name type="scientific">Streptomyces graminofaciens</name>
    <dbReference type="NCBI Taxonomy" id="68212"/>
    <lineage>
        <taxon>Bacteria</taxon>
        <taxon>Bacillati</taxon>
        <taxon>Actinomycetota</taxon>
        <taxon>Actinomycetes</taxon>
        <taxon>Kitasatosporales</taxon>
        <taxon>Streptomycetaceae</taxon>
        <taxon>Streptomyces</taxon>
    </lineage>
</organism>